<evidence type="ECO:0000256" key="1">
    <source>
        <dbReference type="SAM" id="Phobius"/>
    </source>
</evidence>
<feature type="transmembrane region" description="Helical" evidence="1">
    <location>
        <begin position="168"/>
        <end position="189"/>
    </location>
</feature>
<keyword evidence="3" id="KW-1185">Reference proteome</keyword>
<keyword evidence="1" id="KW-0472">Membrane</keyword>
<dbReference type="EMBL" id="CP046910">
    <property type="protein sequence ID" value="QGZ57280.1"/>
    <property type="molecule type" value="Genomic_DNA"/>
</dbReference>
<dbReference type="AlphaFoldDB" id="A0A7Z2G917"/>
<sequence>MNSDRQLRWFNFLWRARVRNSLIGCDKLISEASKDDLQLDSQSVATVRRAHAALAQGNWTSELEVEFHSAVDKIRDTLFFPSARIYADIKHGDDLVSYASLAGIDLIAADVESVSQARMARRNREWTANVEARFYTALSRIAHAVTPVEAATAGSAARKGARKAIRMYSYFTIPLTLIVISLSCLLYIANQISQDVTRLVAANDIEAMRLHNELESHATSIIEAKQNGERALRKLRAAYTQSDVSQRDEKDGEVDINQKTDSDLRMISNSPTALQIKDTLQQFAINNRELFSDVRRTDGIGSRLYIPVNNPYYNQKECDKKDTESIKTTASQVKSAPTAPPTNWLCDSEKVRKNLEITVPMLEADHVIGEIDGHKNMALSPERDVDEGFQKIAAYQDIRAMAVYGRDIILSLVGIVTGFVLPVLYSWLGACASILRKINAECASSTFHPENSTVENRSHVTCAIIVGISIGLLSDLIEGGKSFSPLAIAFVAGYSSDKFFHFIDRLVDSLFPMRTSEKGRVPGRRHSNFTVGQSD</sequence>
<dbReference type="OrthoDB" id="112250at2"/>
<evidence type="ECO:0000313" key="3">
    <source>
        <dbReference type="Proteomes" id="UP000434209"/>
    </source>
</evidence>
<dbReference type="KEGG" id="pacp:FAZ97_20390"/>
<keyword evidence="1" id="KW-1133">Transmembrane helix</keyword>
<organism evidence="2 3">
    <name type="scientific">Paraburkholderia acidiphila</name>
    <dbReference type="NCBI Taxonomy" id="2571747"/>
    <lineage>
        <taxon>Bacteria</taxon>
        <taxon>Pseudomonadati</taxon>
        <taxon>Pseudomonadota</taxon>
        <taxon>Betaproteobacteria</taxon>
        <taxon>Burkholderiales</taxon>
        <taxon>Burkholderiaceae</taxon>
        <taxon>Paraburkholderia</taxon>
    </lineage>
</organism>
<name>A0A7Z2G917_9BURK</name>
<proteinExistence type="predicted"/>
<keyword evidence="1" id="KW-0812">Transmembrane</keyword>
<reference evidence="2 3" key="1">
    <citation type="submission" date="2019-12" db="EMBL/GenBank/DDBJ databases">
        <title>Paraburkholderia acidiphila 7Q-K02 sp. nov and Paraburkholderia acidisoli DHF22 sp. nov., two strains isolated from forest soil.</title>
        <authorList>
            <person name="Gao Z."/>
            <person name="Qiu L."/>
        </authorList>
    </citation>
    <scope>NUCLEOTIDE SEQUENCE [LARGE SCALE GENOMIC DNA]</scope>
    <source>
        <strain evidence="2 3">7Q-K02</strain>
    </source>
</reference>
<dbReference type="RefSeq" id="WP_158760228.1">
    <property type="nucleotide sequence ID" value="NZ_CP046910.1"/>
</dbReference>
<dbReference type="Proteomes" id="UP000434209">
    <property type="component" value="Chromosome 2"/>
</dbReference>
<evidence type="ECO:0000313" key="2">
    <source>
        <dbReference type="EMBL" id="QGZ57280.1"/>
    </source>
</evidence>
<accession>A0A7Z2G917</accession>
<gene>
    <name evidence="2" type="ORF">FAZ97_20390</name>
</gene>
<protein>
    <submittedName>
        <fullName evidence="2">Uncharacterized protein</fullName>
    </submittedName>
</protein>
<feature type="transmembrane region" description="Helical" evidence="1">
    <location>
        <begin position="408"/>
        <end position="428"/>
    </location>
</feature>